<dbReference type="InterPro" id="IPR013154">
    <property type="entry name" value="ADH-like_N"/>
</dbReference>
<dbReference type="GO" id="GO:0005829">
    <property type="term" value="C:cytosol"/>
    <property type="evidence" value="ECO:0007669"/>
    <property type="project" value="TreeGrafter"/>
</dbReference>
<dbReference type="InterPro" id="IPR036291">
    <property type="entry name" value="NAD(P)-bd_dom_sf"/>
</dbReference>
<evidence type="ECO:0000259" key="3">
    <source>
        <dbReference type="SMART" id="SM00829"/>
    </source>
</evidence>
<organism evidence="4 5">
    <name type="scientific">Chitinophaga varians</name>
    <dbReference type="NCBI Taxonomy" id="2202339"/>
    <lineage>
        <taxon>Bacteria</taxon>
        <taxon>Pseudomonadati</taxon>
        <taxon>Bacteroidota</taxon>
        <taxon>Chitinophagia</taxon>
        <taxon>Chitinophagales</taxon>
        <taxon>Chitinophagaceae</taxon>
        <taxon>Chitinophaga</taxon>
    </lineage>
</organism>
<dbReference type="Gene3D" id="3.40.50.720">
    <property type="entry name" value="NAD(P)-binding Rossmann-like Domain"/>
    <property type="match status" value="1"/>
</dbReference>
<dbReference type="RefSeq" id="WP_168873804.1">
    <property type="nucleotide sequence ID" value="NZ_JABAIA010000003.1"/>
</dbReference>
<evidence type="ECO:0000313" key="4">
    <source>
        <dbReference type="EMBL" id="NLR67863.1"/>
    </source>
</evidence>
<comment type="caution">
    <text evidence="4">The sequence shown here is derived from an EMBL/GenBank/DDBJ whole genome shotgun (WGS) entry which is preliminary data.</text>
</comment>
<name>A0A847RXN1_9BACT</name>
<keyword evidence="1" id="KW-0521">NADP</keyword>
<dbReference type="InterPro" id="IPR020843">
    <property type="entry name" value="ER"/>
</dbReference>
<feature type="domain" description="Enoyl reductase (ER)" evidence="3">
    <location>
        <begin position="10"/>
        <end position="313"/>
    </location>
</feature>
<evidence type="ECO:0000256" key="1">
    <source>
        <dbReference type="ARBA" id="ARBA00022857"/>
    </source>
</evidence>
<dbReference type="InterPro" id="IPR011032">
    <property type="entry name" value="GroES-like_sf"/>
</dbReference>
<dbReference type="SUPFAM" id="SSF51735">
    <property type="entry name" value="NAD(P)-binding Rossmann-fold domains"/>
    <property type="match status" value="1"/>
</dbReference>
<dbReference type="Pfam" id="PF08240">
    <property type="entry name" value="ADH_N"/>
    <property type="match status" value="1"/>
</dbReference>
<dbReference type="InterPro" id="IPR013149">
    <property type="entry name" value="ADH-like_C"/>
</dbReference>
<evidence type="ECO:0000256" key="2">
    <source>
        <dbReference type="ARBA" id="ARBA00023002"/>
    </source>
</evidence>
<keyword evidence="2" id="KW-0560">Oxidoreductase</keyword>
<dbReference type="SMART" id="SM00829">
    <property type="entry name" value="PKS_ER"/>
    <property type="match status" value="1"/>
</dbReference>
<reference evidence="4 5" key="1">
    <citation type="submission" date="2020-04" db="EMBL/GenBank/DDBJ databases">
        <authorList>
            <person name="Yin C."/>
        </authorList>
    </citation>
    <scope>NUCLEOTIDE SEQUENCE [LARGE SCALE GENOMIC DNA]</scope>
    <source>
        <strain evidence="4 5">Ae27</strain>
    </source>
</reference>
<dbReference type="PANTHER" id="PTHR48106:SF13">
    <property type="entry name" value="QUINONE OXIDOREDUCTASE-RELATED"/>
    <property type="match status" value="1"/>
</dbReference>
<dbReference type="GO" id="GO:0035925">
    <property type="term" value="F:mRNA 3'-UTR AU-rich region binding"/>
    <property type="evidence" value="ECO:0007669"/>
    <property type="project" value="TreeGrafter"/>
</dbReference>
<dbReference type="GO" id="GO:0070402">
    <property type="term" value="F:NADPH binding"/>
    <property type="evidence" value="ECO:0007669"/>
    <property type="project" value="TreeGrafter"/>
</dbReference>
<dbReference type="Pfam" id="PF00107">
    <property type="entry name" value="ADH_zinc_N"/>
    <property type="match status" value="1"/>
</dbReference>
<gene>
    <name evidence="4" type="ORF">HGH92_26390</name>
</gene>
<dbReference type="Proteomes" id="UP000570474">
    <property type="component" value="Unassembled WGS sequence"/>
</dbReference>
<evidence type="ECO:0000313" key="5">
    <source>
        <dbReference type="Proteomes" id="UP000570474"/>
    </source>
</evidence>
<dbReference type="Gene3D" id="3.90.180.10">
    <property type="entry name" value="Medium-chain alcohol dehydrogenases, catalytic domain"/>
    <property type="match status" value="1"/>
</dbReference>
<dbReference type="PANTHER" id="PTHR48106">
    <property type="entry name" value="QUINONE OXIDOREDUCTASE PIG3-RELATED"/>
    <property type="match status" value="1"/>
</dbReference>
<keyword evidence="5" id="KW-1185">Reference proteome</keyword>
<dbReference type="AlphaFoldDB" id="A0A847RXN1"/>
<dbReference type="SUPFAM" id="SSF50129">
    <property type="entry name" value="GroES-like"/>
    <property type="match status" value="1"/>
</dbReference>
<accession>A0A847RXN1</accession>
<protein>
    <submittedName>
        <fullName evidence="4">Zinc-binding dehydrogenase</fullName>
    </submittedName>
</protein>
<dbReference type="EMBL" id="JABAIA010000003">
    <property type="protein sequence ID" value="NLR67863.1"/>
    <property type="molecule type" value="Genomic_DNA"/>
</dbReference>
<proteinExistence type="predicted"/>
<sequence>MKAVTLNAYGTPEVLEVTEQPMPVPAPHEVIVKVQAVGVNYADLLVRQGIYPFIPQFPAVLPGEVSGTIAQTGTEVQHLQPGQRVTGYAPAGYAAYTAIPAAGLTLLPDRIAPAAGLLTHSLTAQHLLEQTSGYRSVVITAAAGGVGSQAVQLAKIKGVPQIIALTGSEAKQAYVRSLGATHAINYRDTDWLRQLTDIAGPQGVDLILDATGGDTPAQLLSVLAANGTLIVYGNSSGHPTSINPQELIMKSARIVGSTVYNIPPAQRQEWSDYLVNLIATGQLQAQINSYPFTDAARAHSDMANRRNTGRTVLSFPE</sequence>
<dbReference type="GO" id="GO:0003960">
    <property type="term" value="F:quinone reductase (NADPH) activity"/>
    <property type="evidence" value="ECO:0007669"/>
    <property type="project" value="TreeGrafter"/>
</dbReference>